<evidence type="ECO:0000313" key="1">
    <source>
        <dbReference type="EMBL" id="STQ86199.1"/>
    </source>
</evidence>
<dbReference type="AlphaFoldDB" id="A0A377PWD6"/>
<gene>
    <name evidence="1" type="ORF">NCTC12714_01001</name>
    <name evidence="2" type="ORF">NCTC12714_01555</name>
</gene>
<keyword evidence="3" id="KW-1185">Reference proteome</keyword>
<accession>A0A377PWD6</accession>
<sequence length="38" mass="4403">MEIFGDILEIAEVLIIVGLIYQVDKLQKRVKDLESKKD</sequence>
<protein>
    <submittedName>
        <fullName evidence="2">Uncharacterized protein</fullName>
    </submittedName>
</protein>
<reference evidence="2 3" key="1">
    <citation type="submission" date="2018-06" db="EMBL/GenBank/DDBJ databases">
        <authorList>
            <consortium name="Pathogen Informatics"/>
            <person name="Doyle S."/>
        </authorList>
    </citation>
    <scope>NUCLEOTIDE SEQUENCE [LARGE SCALE GENOMIC DNA]</scope>
    <source>
        <strain evidence="2 3">NCTC12714</strain>
    </source>
</reference>
<proteinExistence type="predicted"/>
<dbReference type="Proteomes" id="UP000255139">
    <property type="component" value="Unassembled WGS sequence"/>
</dbReference>
<organism evidence="2 3">
    <name type="scientific">Helicobacter muridarum</name>
    <dbReference type="NCBI Taxonomy" id="216"/>
    <lineage>
        <taxon>Bacteria</taxon>
        <taxon>Pseudomonadati</taxon>
        <taxon>Campylobacterota</taxon>
        <taxon>Epsilonproteobacteria</taxon>
        <taxon>Campylobacterales</taxon>
        <taxon>Helicobacteraceae</taxon>
        <taxon>Helicobacter</taxon>
    </lineage>
</organism>
<name>A0A377PWD6_9HELI</name>
<evidence type="ECO:0000313" key="2">
    <source>
        <dbReference type="EMBL" id="STQ86744.1"/>
    </source>
</evidence>
<evidence type="ECO:0000313" key="3">
    <source>
        <dbReference type="Proteomes" id="UP000255139"/>
    </source>
</evidence>
<dbReference type="EMBL" id="UGJE01000002">
    <property type="protein sequence ID" value="STQ86199.1"/>
    <property type="molecule type" value="Genomic_DNA"/>
</dbReference>
<dbReference type="EMBL" id="UGJE01000002">
    <property type="protein sequence ID" value="STQ86744.1"/>
    <property type="molecule type" value="Genomic_DNA"/>
</dbReference>